<keyword evidence="2 3" id="KW-0479">Metal-binding</keyword>
<feature type="binding site" evidence="3">
    <location>
        <position position="48"/>
    </location>
    <ligand>
        <name>a divalent metal cation</name>
        <dbReference type="ChEBI" id="CHEBI:60240"/>
    </ligand>
</feature>
<dbReference type="AlphaFoldDB" id="A0A3S2X6M1"/>
<comment type="caution">
    <text evidence="4">The sequence shown here is derived from an EMBL/GenBank/DDBJ whole genome shotgun (WGS) entry which is preliminary data.</text>
</comment>
<protein>
    <submittedName>
        <fullName evidence="4">Damage-inducible protein DinB</fullName>
    </submittedName>
</protein>
<reference evidence="4 5" key="1">
    <citation type="submission" date="2019-01" db="EMBL/GenBank/DDBJ databases">
        <title>Bacillus sp. M5HDSG1-1, whole genome shotgun sequence.</title>
        <authorList>
            <person name="Tuo L."/>
        </authorList>
    </citation>
    <scope>NUCLEOTIDE SEQUENCE [LARGE SCALE GENOMIC DNA]</scope>
    <source>
        <strain evidence="4 5">M5HDSG1-1</strain>
    </source>
</reference>
<accession>A0A3S2X6M1</accession>
<dbReference type="EMBL" id="RZTZ01000001">
    <property type="protein sequence ID" value="RVT67610.1"/>
    <property type="molecule type" value="Genomic_DNA"/>
</dbReference>
<evidence type="ECO:0000313" key="4">
    <source>
        <dbReference type="EMBL" id="RVT67610.1"/>
    </source>
</evidence>
<dbReference type="Pfam" id="PF05163">
    <property type="entry name" value="DinB"/>
    <property type="match status" value="1"/>
</dbReference>
<dbReference type="RefSeq" id="WP_127736050.1">
    <property type="nucleotide sequence ID" value="NZ_CAJCKN010000002.1"/>
</dbReference>
<keyword evidence="5" id="KW-1185">Reference proteome</keyword>
<comment type="similarity">
    <text evidence="1">Belongs to the DinB family.</text>
</comment>
<gene>
    <name evidence="4" type="ORF">EM808_03785</name>
</gene>
<feature type="binding site" evidence="3">
    <location>
        <position position="126"/>
    </location>
    <ligand>
        <name>a divalent metal cation</name>
        <dbReference type="ChEBI" id="CHEBI:60240"/>
    </ligand>
</feature>
<feature type="binding site" evidence="3">
    <location>
        <position position="130"/>
    </location>
    <ligand>
        <name>a divalent metal cation</name>
        <dbReference type="ChEBI" id="CHEBI:60240"/>
    </ligand>
</feature>
<organism evidence="4 5">
    <name type="scientific">Niallia taxi</name>
    <dbReference type="NCBI Taxonomy" id="2499688"/>
    <lineage>
        <taxon>Bacteria</taxon>
        <taxon>Bacillati</taxon>
        <taxon>Bacillota</taxon>
        <taxon>Bacilli</taxon>
        <taxon>Bacillales</taxon>
        <taxon>Bacillaceae</taxon>
        <taxon>Niallia</taxon>
    </lineage>
</organism>
<evidence type="ECO:0000313" key="5">
    <source>
        <dbReference type="Proteomes" id="UP000288024"/>
    </source>
</evidence>
<proteinExistence type="inferred from homology"/>
<evidence type="ECO:0000256" key="1">
    <source>
        <dbReference type="ARBA" id="ARBA00008635"/>
    </source>
</evidence>
<dbReference type="Gene3D" id="1.20.120.450">
    <property type="entry name" value="dinb family like domain"/>
    <property type="match status" value="1"/>
</dbReference>
<dbReference type="InterPro" id="IPR034660">
    <property type="entry name" value="DinB/YfiT-like"/>
</dbReference>
<name>A0A3S2X6M1_9BACI</name>
<dbReference type="GO" id="GO:0046872">
    <property type="term" value="F:metal ion binding"/>
    <property type="evidence" value="ECO:0007669"/>
    <property type="project" value="UniProtKB-KW"/>
</dbReference>
<evidence type="ECO:0000256" key="2">
    <source>
        <dbReference type="ARBA" id="ARBA00022723"/>
    </source>
</evidence>
<dbReference type="InterPro" id="IPR007837">
    <property type="entry name" value="DinB"/>
</dbReference>
<sequence>MYRKSEDFIADWNASAHGTLQVLEALTDEKLGQAIVEGHSTLGWLGWHLSTSPAFFAGVAGIQVKPATDKTAETITAAEIVQAYKTIAADIAEAAKSLTDEVLLETVDTFGRPMTKGSVLGTLIQHQVHHRGQMTVLLRQAGLPVPGVLGPTKEMQTQG</sequence>
<dbReference type="Proteomes" id="UP000288024">
    <property type="component" value="Unassembled WGS sequence"/>
</dbReference>
<evidence type="ECO:0000256" key="3">
    <source>
        <dbReference type="PIRSR" id="PIRSR607837-1"/>
    </source>
</evidence>
<dbReference type="SUPFAM" id="SSF109854">
    <property type="entry name" value="DinB/YfiT-like putative metalloenzymes"/>
    <property type="match status" value="1"/>
</dbReference>